<dbReference type="Proteomes" id="UP001162972">
    <property type="component" value="Chromosome 11"/>
</dbReference>
<dbReference type="AlphaFoldDB" id="A0AAD6K474"/>
<sequence>MILNSLLESDFIGLSGRIRFKDGMLSDAPTLRVVNVGGLAGPVIWPGDLTGRDPKGWAMPSAEKPLKIVVPKKTLDNMFVAFPTGEEKPVGFCIDLFNEKLCRD</sequence>
<dbReference type="PANTHER" id="PTHR34836:SF1">
    <property type="entry name" value="OS09G0428600 PROTEIN"/>
    <property type="match status" value="1"/>
</dbReference>
<protein>
    <submittedName>
        <fullName evidence="1">Uncharacterized protein</fullName>
    </submittedName>
</protein>
<dbReference type="PANTHER" id="PTHR34836">
    <property type="entry name" value="OS06G0188250 PROTEIN"/>
    <property type="match status" value="1"/>
</dbReference>
<organism evidence="1 2">
    <name type="scientific">Salix udensis</name>
    <dbReference type="NCBI Taxonomy" id="889485"/>
    <lineage>
        <taxon>Eukaryota</taxon>
        <taxon>Viridiplantae</taxon>
        <taxon>Streptophyta</taxon>
        <taxon>Embryophyta</taxon>
        <taxon>Tracheophyta</taxon>
        <taxon>Spermatophyta</taxon>
        <taxon>Magnoliopsida</taxon>
        <taxon>eudicotyledons</taxon>
        <taxon>Gunneridae</taxon>
        <taxon>Pentapetalae</taxon>
        <taxon>rosids</taxon>
        <taxon>fabids</taxon>
        <taxon>Malpighiales</taxon>
        <taxon>Salicaceae</taxon>
        <taxon>Saliceae</taxon>
        <taxon>Salix</taxon>
    </lineage>
</organism>
<reference evidence="1 2" key="1">
    <citation type="journal article" date="2023" name="Int. J. Mol. Sci.">
        <title>De Novo Assembly and Annotation of 11 Diverse Shrub Willow (Salix) Genomes Reveals Novel Gene Organization in Sex-Linked Regions.</title>
        <authorList>
            <person name="Hyden B."/>
            <person name="Feng K."/>
            <person name="Yates T.B."/>
            <person name="Jawdy S."/>
            <person name="Cereghino C."/>
            <person name="Smart L.B."/>
            <person name="Muchero W."/>
        </authorList>
    </citation>
    <scope>NUCLEOTIDE SEQUENCE [LARGE SCALE GENOMIC DNA]</scope>
    <source>
        <tissue evidence="1">Shoot tip</tissue>
    </source>
</reference>
<gene>
    <name evidence="1" type="ORF">OIU84_002527</name>
</gene>
<name>A0AAD6K474_9ROSI</name>
<proteinExistence type="predicted"/>
<keyword evidence="2" id="KW-1185">Reference proteome</keyword>
<evidence type="ECO:0000313" key="1">
    <source>
        <dbReference type="EMBL" id="KAJ6416676.1"/>
    </source>
</evidence>
<dbReference type="InterPro" id="IPR015683">
    <property type="entry name" value="Ionotropic_Glu_rcpt"/>
</dbReference>
<evidence type="ECO:0000313" key="2">
    <source>
        <dbReference type="Proteomes" id="UP001162972"/>
    </source>
</evidence>
<dbReference type="EMBL" id="JAPFFJ010000011">
    <property type="protein sequence ID" value="KAJ6416676.1"/>
    <property type="molecule type" value="Genomic_DNA"/>
</dbReference>
<comment type="caution">
    <text evidence="1">The sequence shown here is derived from an EMBL/GenBank/DDBJ whole genome shotgun (WGS) entry which is preliminary data.</text>
</comment>
<accession>A0AAD6K474</accession>